<sequence>MTENEPRQLLPQSESHHNLSTKLGASRPLPPKSRGNKTSSALARSTQTHIVKNNNNDQLGSDPAQNNQTQSSQDSQMTAKSQDQDTANLQASGTASPIRMSVQRAVSGGSIKSLRSNGFASDIPREEIEQALEGLHRDDLVLALGRAKVQMDDIEAQLDQQVLENETLHDTSASIAHQLGQAEAQVHSLHSLVKQREDRIDEIMADQERMEGEVYSTMQIIERLRKQLSETERSRNDAEKRYLDQTATMDKERQYYADTEALLKSQKATQASAYEKLLSGHNELLREHERLTNRLASIKASGSTSDVDSPLGAPRNLAPDQQGASQDSSMGGAFDDRDESILMIGGANQSRKPRESTDKPTTFAQERDMTTLIGELTSLQKSHSSLSETMVTLQAELKDVRAENVTLRDQNDTFMDILQEKTFSGALLNESAMLRGIRHASLGRLRAQNGLDDPYDEEYSTEADSLDADQDDDEHDTTGGTSVTSGTIPEEDEDDVDDVPDTPKAPLKHVKGARRRRTSLNAVPHTATDLASELQDTSNSALASPEDKLNRDKRSSQRIGAVSDSVEELQIEVRELREANQALTLYISKIIDRIIAREGYENILAIENRGSIRGPRHKASRAKLGQSSNYNNGTSEDKAALRNVSDKSNASTSSASSQGGGLFGFGAASSEARTTAAPPKSKRTSSIDWRNLGFLGGGSNTTAAESGNNLRPLTLQSDSLLIPPREGSARKLRTSEEVEDEHDIAERERIRQELIMRGIQPPKHQLVQSPVSPRKQRPQSVSAVPGGAGGFAAFFSRVVGGVSSNAVLSPTGSDSQSQASTTPGRSIDTGFDRIISSTPATISTGKRDEERSRALELSSGGGSSLTKLAGGRQGIASRARQLRAERHQQTLDLAADYLLPASSHSSSATTCNSRATSGNNSLTDSSMMENSIAGDESYSLPAPPANQHHHHLNGEADQIDSPLNGYGGAPLPPLPHETTGDEDPEAFRSSMSQ</sequence>
<feature type="region of interest" description="Disordered" evidence="2">
    <location>
        <begin position="299"/>
        <end position="335"/>
    </location>
</feature>
<feature type="compositionally biased region" description="Polar residues" evidence="2">
    <location>
        <begin position="10"/>
        <end position="23"/>
    </location>
</feature>
<feature type="compositionally biased region" description="Acidic residues" evidence="2">
    <location>
        <begin position="453"/>
        <end position="475"/>
    </location>
</feature>
<feature type="compositionally biased region" description="Polar residues" evidence="2">
    <location>
        <begin position="36"/>
        <end position="59"/>
    </location>
</feature>
<proteinExistence type="predicted"/>
<dbReference type="EMBL" id="HG529564">
    <property type="protein sequence ID" value="CDI53040.1"/>
    <property type="molecule type" value="Genomic_DNA"/>
</dbReference>
<feature type="region of interest" description="Disordered" evidence="2">
    <location>
        <begin position="345"/>
        <end position="364"/>
    </location>
</feature>
<feature type="compositionally biased region" description="Polar residues" evidence="2">
    <location>
        <begin position="908"/>
        <end position="929"/>
    </location>
</feature>
<feature type="compositionally biased region" description="Basic and acidic residues" evidence="2">
    <location>
        <begin position="845"/>
        <end position="854"/>
    </location>
</feature>
<feature type="compositionally biased region" description="Polar residues" evidence="2">
    <location>
        <begin position="808"/>
        <end position="824"/>
    </location>
</feature>
<evidence type="ECO:0000256" key="1">
    <source>
        <dbReference type="SAM" id="Coils"/>
    </source>
</evidence>
<keyword evidence="1" id="KW-0175">Coiled coil</keyword>
<feature type="compositionally biased region" description="Polar residues" evidence="2">
    <location>
        <begin position="77"/>
        <end position="95"/>
    </location>
</feature>
<feature type="region of interest" description="Disordered" evidence="2">
    <location>
        <begin position="614"/>
        <end position="637"/>
    </location>
</feature>
<feature type="region of interest" description="Disordered" evidence="2">
    <location>
        <begin position="903"/>
        <end position="993"/>
    </location>
</feature>
<feature type="coiled-coil region" evidence="1">
    <location>
        <begin position="144"/>
        <end position="241"/>
    </location>
</feature>
<feature type="compositionally biased region" description="Acidic residues" evidence="2">
    <location>
        <begin position="489"/>
        <end position="500"/>
    </location>
</feature>
<evidence type="ECO:0000313" key="3">
    <source>
        <dbReference type="EMBL" id="CDI53040.1"/>
    </source>
</evidence>
<dbReference type="PANTHER" id="PTHR38120:SF1">
    <property type="entry name" value="M PROTEIN, SEROTYPE 2.1"/>
    <property type="match status" value="1"/>
</dbReference>
<feature type="compositionally biased region" description="Basic and acidic residues" evidence="2">
    <location>
        <begin position="545"/>
        <end position="555"/>
    </location>
</feature>
<evidence type="ECO:0000256" key="2">
    <source>
        <dbReference type="SAM" id="MobiDB-lite"/>
    </source>
</evidence>
<feature type="coiled-coil region" evidence="1">
    <location>
        <begin position="383"/>
        <end position="410"/>
    </location>
</feature>
<feature type="region of interest" description="Disordered" evidence="2">
    <location>
        <begin position="642"/>
        <end position="661"/>
    </location>
</feature>
<reference evidence="3" key="1">
    <citation type="journal article" date="2014" name="Genome Biol. Evol.">
        <title>Gene Loss Rather Than Gene Gain Is Associated with a Host Jump from Monocots to Dicots in the Smut Fungus Melanopsichium pennsylvanicum.</title>
        <authorList>
            <person name="Sharma R."/>
            <person name="Mishra B."/>
            <person name="Runge F."/>
            <person name="Thines M."/>
        </authorList>
    </citation>
    <scope>NUCLEOTIDE SEQUENCE</scope>
    <source>
        <strain evidence="3">4</strain>
    </source>
</reference>
<dbReference type="PANTHER" id="PTHR38120">
    <property type="entry name" value="EXPRESSED PROTEIN"/>
    <property type="match status" value="1"/>
</dbReference>
<protein>
    <submittedName>
        <fullName evidence="3">Uncharacterized protein</fullName>
    </submittedName>
</protein>
<feature type="compositionally biased region" description="Low complexity" evidence="2">
    <location>
        <begin position="65"/>
        <end position="76"/>
    </location>
</feature>
<feature type="compositionally biased region" description="Low complexity" evidence="2">
    <location>
        <begin position="646"/>
        <end position="657"/>
    </location>
</feature>
<feature type="compositionally biased region" description="Basic residues" evidence="2">
    <location>
        <begin position="506"/>
        <end position="518"/>
    </location>
</feature>
<feature type="compositionally biased region" description="Polar residues" evidence="2">
    <location>
        <begin position="625"/>
        <end position="634"/>
    </location>
</feature>
<feature type="compositionally biased region" description="Low complexity" evidence="2">
    <location>
        <begin position="478"/>
        <end position="487"/>
    </location>
</feature>
<organism evidence="3">
    <name type="scientific">Melanopsichium pennsylvanicum 4</name>
    <dbReference type="NCBI Taxonomy" id="1398559"/>
    <lineage>
        <taxon>Eukaryota</taxon>
        <taxon>Fungi</taxon>
        <taxon>Dikarya</taxon>
        <taxon>Basidiomycota</taxon>
        <taxon>Ustilaginomycotina</taxon>
        <taxon>Ustilaginomycetes</taxon>
        <taxon>Ustilaginales</taxon>
        <taxon>Ustilaginaceae</taxon>
        <taxon>Melanopsichium</taxon>
    </lineage>
</organism>
<feature type="region of interest" description="Disordered" evidence="2">
    <location>
        <begin position="808"/>
        <end position="872"/>
    </location>
</feature>
<feature type="region of interest" description="Disordered" evidence="2">
    <location>
        <begin position="448"/>
        <end position="560"/>
    </location>
</feature>
<dbReference type="AlphaFoldDB" id="A0A077QTB6"/>
<feature type="compositionally biased region" description="Polar residues" evidence="2">
    <location>
        <begin position="835"/>
        <end position="844"/>
    </location>
</feature>
<accession>A0A077QTB6</accession>
<name>A0A077QTB6_9BASI</name>
<feature type="region of interest" description="Disordered" evidence="2">
    <location>
        <begin position="1"/>
        <end position="99"/>
    </location>
</feature>